<keyword evidence="2" id="KW-0808">Transferase</keyword>
<accession>K1XV22</accession>
<dbReference type="GO" id="GO:0008168">
    <property type="term" value="F:methyltransferase activity"/>
    <property type="evidence" value="ECO:0007669"/>
    <property type="project" value="UniProtKB-KW"/>
</dbReference>
<evidence type="ECO:0000256" key="3">
    <source>
        <dbReference type="ARBA" id="ARBA00022741"/>
    </source>
</evidence>
<dbReference type="OMA" id="SMIPYIT"/>
<evidence type="ECO:0000259" key="7">
    <source>
        <dbReference type="SMART" id="SM00487"/>
    </source>
</evidence>
<feature type="compositionally biased region" description="Basic and acidic residues" evidence="6">
    <location>
        <begin position="66"/>
        <end position="76"/>
    </location>
</feature>
<evidence type="ECO:0000256" key="5">
    <source>
        <dbReference type="ARBA" id="ARBA00022840"/>
    </source>
</evidence>
<keyword evidence="8" id="KW-0347">Helicase</keyword>
<dbReference type="GO" id="GO:0005634">
    <property type="term" value="C:nucleus"/>
    <property type="evidence" value="ECO:0007669"/>
    <property type="project" value="TreeGrafter"/>
</dbReference>
<dbReference type="Proteomes" id="UP000006753">
    <property type="component" value="Unassembled WGS sequence"/>
</dbReference>
<dbReference type="InterPro" id="IPR038718">
    <property type="entry name" value="SNF2-like_sf"/>
</dbReference>
<dbReference type="InterPro" id="IPR014001">
    <property type="entry name" value="Helicase_ATP-bd"/>
</dbReference>
<dbReference type="GO" id="GO:0032259">
    <property type="term" value="P:methylation"/>
    <property type="evidence" value="ECO:0007669"/>
    <property type="project" value="UniProtKB-KW"/>
</dbReference>
<evidence type="ECO:0000313" key="9">
    <source>
        <dbReference type="Proteomes" id="UP000006753"/>
    </source>
</evidence>
<feature type="domain" description="Helicase ATP-binding" evidence="7">
    <location>
        <begin position="1435"/>
        <end position="1917"/>
    </location>
</feature>
<feature type="compositionally biased region" description="Basic and acidic residues" evidence="6">
    <location>
        <begin position="256"/>
        <end position="266"/>
    </location>
</feature>
<feature type="compositionally biased region" description="Basic and acidic residues" evidence="6">
    <location>
        <begin position="2029"/>
        <end position="2080"/>
    </location>
</feature>
<feature type="region of interest" description="Disordered" evidence="6">
    <location>
        <begin position="399"/>
        <end position="424"/>
    </location>
</feature>
<dbReference type="eggNOG" id="KOG0298">
    <property type="taxonomic scope" value="Eukaryota"/>
</dbReference>
<evidence type="ECO:0000256" key="2">
    <source>
        <dbReference type="ARBA" id="ARBA00022679"/>
    </source>
</evidence>
<keyword evidence="3" id="KW-0547">Nucleotide-binding</keyword>
<dbReference type="EMBL" id="JH921438">
    <property type="protein sequence ID" value="EKD16549.1"/>
    <property type="molecule type" value="Genomic_DNA"/>
</dbReference>
<dbReference type="Gene3D" id="3.40.50.300">
    <property type="entry name" value="P-loop containing nucleotide triphosphate hydrolases"/>
    <property type="match status" value="1"/>
</dbReference>
<dbReference type="SUPFAM" id="SSF52540">
    <property type="entry name" value="P-loop containing nucleoside triphosphate hydrolases"/>
    <property type="match status" value="2"/>
</dbReference>
<keyword evidence="4" id="KW-0378">Hydrolase</keyword>
<dbReference type="KEGG" id="mbe:MBM_05018"/>
<dbReference type="InterPro" id="IPR001525">
    <property type="entry name" value="C5_MeTfrase"/>
</dbReference>
<name>K1XV22_MARBU</name>
<dbReference type="Pfam" id="PF00176">
    <property type="entry name" value="SNF2-rel_dom"/>
    <property type="match status" value="1"/>
</dbReference>
<feature type="compositionally biased region" description="Basic residues" evidence="6">
    <location>
        <begin position="137"/>
        <end position="152"/>
    </location>
</feature>
<dbReference type="GO" id="GO:0006281">
    <property type="term" value="P:DNA repair"/>
    <property type="evidence" value="ECO:0007669"/>
    <property type="project" value="TreeGrafter"/>
</dbReference>
<keyword evidence="5" id="KW-0067">ATP-binding</keyword>
<feature type="region of interest" description="Disordered" evidence="6">
    <location>
        <begin position="2028"/>
        <end position="2085"/>
    </location>
</feature>
<dbReference type="PANTHER" id="PTHR45626">
    <property type="entry name" value="TRANSCRIPTION TERMINATION FACTOR 2-RELATED"/>
    <property type="match status" value="1"/>
</dbReference>
<feature type="compositionally biased region" description="Basic and acidic residues" evidence="6">
    <location>
        <begin position="400"/>
        <end position="424"/>
    </location>
</feature>
<keyword evidence="1" id="KW-0489">Methyltransferase</keyword>
<dbReference type="Gene3D" id="3.40.50.150">
    <property type="entry name" value="Vaccinia Virus protein VP39"/>
    <property type="match status" value="1"/>
</dbReference>
<dbReference type="InterPro" id="IPR027417">
    <property type="entry name" value="P-loop_NTPase"/>
</dbReference>
<organism evidence="8 9">
    <name type="scientific">Marssonina brunnea f. sp. multigermtubi (strain MB_m1)</name>
    <name type="common">Marssonina leaf spot fungus</name>
    <dbReference type="NCBI Taxonomy" id="1072389"/>
    <lineage>
        <taxon>Eukaryota</taxon>
        <taxon>Fungi</taxon>
        <taxon>Dikarya</taxon>
        <taxon>Ascomycota</taxon>
        <taxon>Pezizomycotina</taxon>
        <taxon>Leotiomycetes</taxon>
        <taxon>Helotiales</taxon>
        <taxon>Drepanopezizaceae</taxon>
        <taxon>Drepanopeziza</taxon>
    </lineage>
</organism>
<feature type="region of interest" description="Disordered" evidence="6">
    <location>
        <begin position="235"/>
        <end position="278"/>
    </location>
</feature>
<feature type="region of interest" description="Disordered" evidence="6">
    <location>
        <begin position="1711"/>
        <end position="1745"/>
    </location>
</feature>
<sequence>MPPRKKANKATQGQPRQSQPQALPPAEVANSNPPRPVRACRTKPSAVAMAGDDNTDIDMLITSDMDIDKDPNDRKYSLVNDGEDDDHKDIDMLRPSDMVTGLEEDYSTIGDQDKFFPRIPVVPKEQESDNMSESRPAAKRNKKSIARPKPKLPKNSATKPAVSKSKAPRKKTAVLVNMLPAPQSITKLDATPAPGVVPKDKAKARHVAKLAPRPGRPANIFSGEHVEYDPSAQFAGFGDAEEDPDVQGDPEGMQVDDEKTATEKKDGRGKKKPFLHGPGYSADLEPLSNIRDIFRHLGESLIKCEVGDGEPGHSGKHTLRELTDTMNGRPLKVGTFCSGTEAPILAMRMLKEVFSASGITFNYQHLISAEIHPAKAAFIERNFRPPIMARDITEFSDQAMEDRDLKRKDKSDQAMEDQDLKRKDKSDRDWTVTTAYGGKATVPGDLDLLVAGFACDDFSLLNSKRRDLDERGESGDTFYAIREYAVRYTPRIVIMENVLSAPWIKAKKAGETKKIAKTKKTASKNPRSIADLMEELGYATVYIKVDTKNYYLPHTRQRGYMVCILKSAYKGGDLDFMMDRFKDAFAALKRPASVPIEALLLDYDSPLLKPNSKSDDGRKKRATITWEKCRVGHHDYSLKWGLGEKRPITNWQANGAKVLPDWHQPMDGLTERTLDTMDISHLRNVRYKDIDDRYQNRTLELSQNVYRVEDSTKEGIVGCVTPSNQLFSTKRGGRLSGIETFIAQGYDPYEVFIQNMPDSLMRDMSGNAMTTTVVGTFMFAAMISFQKVFNFEGRLRQLDAPEPDSVYHGGEHLVLTEAHPVQYKPISVDHLTTVAKSTRRLCICEGRDKIASRTFQRCKVCHFTSCIKCGQNPEHVYEPFGEQRQHPIVFADDIERSLPFVIDLSALNSLITKSKLQKFTGYKQIGITKASWDEEAIPLITGALKSTVAHLSNRRAEVWKIFYEGPAASLQLEVSASGAEWLLYVNVSARPLADAIGMFFRRFPIARMRPTGSDIMKGPWQLYIPMSRHFVINLKSSGNLEKSFCNERGLVDHMNDFIQPVITVDCPEKHHEHYKLYFETDICGEFVRSAVCGQAFNSLHMKVTSRGEDHLGFLFHHNPRSGDPKNHYYSWSRDFTRKRHGEELSVIANMPTSWKQNLIYAEGDNPGNFKVNGVPIADYLSPYVEDVKILADGFWEDIPDQLDLTPRDFIRYNHLPAQITHIPLPCGQKRVVLDISARLSFDVGSPWRLDRWVPVIRSNQNLVWKTILCIVQKQLVLDGHRAGDNSWIHLIGDCAKCEKCFPPLPKMVWFMDSNGKARPTEDPETASIHERAIKDRPVAIEALVKLSDKNLDFKVGIDPITLVHQATALLAAGGTSRPKGHLVGNGIRTKYRLVTDDGKSVIQTPTEFSVRNTSDMVPQPAFIKPNSPFANFSETPRELEYQQACALEWMLRQEDNPEIFSESETMEDLIQEIGYRIEGKATQDIRVAGGILAQAVGFGKTILVLAAIAQRLRDVEKQVKYTEASGHSGAIPTKATLILVPPHLVDQWEGEVREFMGALFGLDSSRKIKREVIVIKQVKNMNSLTVLDIKNATIVIASWTVCSTPTYNKALSTFAGLAQPGNNTSLRARTEWYREALKGARKHVDELRSNATFELNPAAFVPFLKNKYDENVEATSKNNAYMPSVHLTGEKYAQAKLKKAQKAQQALVKQALDKQALDRGAKTGQKRKRSDPADSAEPVTTEPVTTVPVTTVPVTTVPVTTEPVTAEPVTTVPVTTVPVTAVPVTTVPVTTVPVTTVPVTTEPITAPGFSCGFNFDSQRRGLKGHNVLDSMNIPLFELFQWGRLVVDEHTYAEEMELLVMEHLKAYRVWILSGTPRLGAFHDVKAMASLIGINLGRDDFNAMQSDVFKKKTGDLTQSELFSSYKQNPSLTWRNARWQHAQEFLDMFMRQDSVEVDNIILKKYIPGVIQSASERAMYMELADHIVAQEFKIQRSRSSDDDKSNQIKEATSTSEDGKVALFLRASSFITPKGDKKASDDKKAADEKKAADHTEAVDDKQAADDTEAVDDKQAADGKEAAGDKEADDISASTASLMCEKIAALRYDQYQDKLDELWHELTRARVLREEISKSKDECKMFNEWWDRADGNFYGDYETTTELKLLFAQVEKEHNSNTWSTFYRKPTNNDKSKDHLPVYPEGYTEVFGLTHLGKPLSRAVVALRYSTSLLNRICEEVVLRNRSLRVFLSVRQIQKQATMKCSGCHLATAVDSLTLLSSCGHLLCKYCGNIEDCPVRDRGLPCKAHVAEHQRIPCASLGSENVSDEESKFGSKMDSITDLITGKVKIGEEVIGAREKVLVFVQHEKTQQVLEASFRDARISFSCLTKDDASQVLKNFQDEHNHTLQVLIMNTGDESAAGSNLTIARHVIFVQPLYTVGSSARQEYEAAMTQAIGRSRRRNQKGVVNVYEFVSTNTIEVDYMEFRRNVTLVREDPTSDKLIPVPRPTDSKHNGPLSSAIAPMISFDG</sequence>
<dbReference type="GO" id="GO:0008094">
    <property type="term" value="F:ATP-dependent activity, acting on DNA"/>
    <property type="evidence" value="ECO:0007669"/>
    <property type="project" value="TreeGrafter"/>
</dbReference>
<feature type="compositionally biased region" description="Acidic residues" evidence="6">
    <location>
        <begin position="239"/>
        <end position="248"/>
    </location>
</feature>
<keyword evidence="9" id="KW-1185">Reference proteome</keyword>
<dbReference type="InterPro" id="IPR050628">
    <property type="entry name" value="SNF2_RAD54_helicase_TF"/>
</dbReference>
<dbReference type="SMART" id="SM00487">
    <property type="entry name" value="DEXDc"/>
    <property type="match status" value="1"/>
</dbReference>
<feature type="compositionally biased region" description="Polar residues" evidence="6">
    <location>
        <begin position="9"/>
        <end position="21"/>
    </location>
</feature>
<dbReference type="SUPFAM" id="SSF53335">
    <property type="entry name" value="S-adenosyl-L-methionine-dependent methyltransferases"/>
    <property type="match status" value="1"/>
</dbReference>
<feature type="region of interest" description="Disordered" evidence="6">
    <location>
        <begin position="1"/>
        <end position="91"/>
    </location>
</feature>
<dbReference type="InterPro" id="IPR029063">
    <property type="entry name" value="SAM-dependent_MTases_sf"/>
</dbReference>
<dbReference type="Gene3D" id="3.40.50.10810">
    <property type="entry name" value="Tandem AAA-ATPase domain"/>
    <property type="match status" value="1"/>
</dbReference>
<evidence type="ECO:0000256" key="4">
    <source>
        <dbReference type="ARBA" id="ARBA00022801"/>
    </source>
</evidence>
<evidence type="ECO:0000313" key="8">
    <source>
        <dbReference type="EMBL" id="EKD16549.1"/>
    </source>
</evidence>
<dbReference type="GO" id="GO:0005524">
    <property type="term" value="F:ATP binding"/>
    <property type="evidence" value="ECO:0007669"/>
    <property type="project" value="UniProtKB-KW"/>
</dbReference>
<feature type="compositionally biased region" description="Basic and acidic residues" evidence="6">
    <location>
        <begin position="1711"/>
        <end position="1721"/>
    </location>
</feature>
<feature type="region of interest" description="Disordered" evidence="6">
    <location>
        <begin position="109"/>
        <end position="173"/>
    </location>
</feature>
<dbReference type="InterPro" id="IPR000330">
    <property type="entry name" value="SNF2_N"/>
</dbReference>
<dbReference type="InParanoid" id="K1XV22"/>
<gene>
    <name evidence="8" type="ORF">MBM_05018</name>
</gene>
<evidence type="ECO:0000256" key="6">
    <source>
        <dbReference type="SAM" id="MobiDB-lite"/>
    </source>
</evidence>
<reference evidence="8 9" key="1">
    <citation type="journal article" date="2012" name="BMC Genomics">
        <title>Sequencing the genome of Marssonina brunnea reveals fungus-poplar co-evolution.</title>
        <authorList>
            <person name="Zhu S."/>
            <person name="Cao Y.-Z."/>
            <person name="Jiang C."/>
            <person name="Tan B.-Y."/>
            <person name="Wang Z."/>
            <person name="Feng S."/>
            <person name="Zhang L."/>
            <person name="Su X.-H."/>
            <person name="Brejova B."/>
            <person name="Vinar T."/>
            <person name="Xu M."/>
            <person name="Wang M.-X."/>
            <person name="Zhang S.-G."/>
            <person name="Huang M.-R."/>
            <person name="Wu R."/>
            <person name="Zhou Y."/>
        </authorList>
    </citation>
    <scope>NUCLEOTIDE SEQUENCE [LARGE SCALE GENOMIC DNA]</scope>
    <source>
        <strain evidence="8 9">MB_m1</strain>
    </source>
</reference>
<proteinExistence type="predicted"/>
<evidence type="ECO:0000256" key="1">
    <source>
        <dbReference type="ARBA" id="ARBA00022603"/>
    </source>
</evidence>
<dbReference type="GO" id="GO:0016787">
    <property type="term" value="F:hydrolase activity"/>
    <property type="evidence" value="ECO:0007669"/>
    <property type="project" value="UniProtKB-KW"/>
</dbReference>
<dbReference type="OrthoDB" id="423221at2759"/>
<dbReference type="Pfam" id="PF00145">
    <property type="entry name" value="DNA_methylase"/>
    <property type="match status" value="1"/>
</dbReference>
<dbReference type="HOGENOM" id="CLU_000796_0_0_1"/>
<dbReference type="CDD" id="cd18793">
    <property type="entry name" value="SF2_C_SNF"/>
    <property type="match status" value="1"/>
</dbReference>
<dbReference type="GO" id="GO:0004386">
    <property type="term" value="F:helicase activity"/>
    <property type="evidence" value="ECO:0007669"/>
    <property type="project" value="UniProtKB-KW"/>
</dbReference>
<dbReference type="STRING" id="1072389.K1XV22"/>
<dbReference type="InterPro" id="IPR049730">
    <property type="entry name" value="SNF2/RAD54-like_C"/>
</dbReference>
<protein>
    <submittedName>
        <fullName evidence="8">Helicase-like transcription factor HLTF/DNA helicase RAD5, DEAD-box superfamily (ISS)</fullName>
    </submittedName>
</protein>
<dbReference type="PANTHER" id="PTHR45626:SF26">
    <property type="entry name" value="FAMILY HELICASE, PUTATIVE (AFU_ORTHOLOGUE AFUA_2G09120)-RELATED"/>
    <property type="match status" value="1"/>
</dbReference>